<feature type="region of interest" description="Disordered" evidence="1">
    <location>
        <begin position="66"/>
        <end position="85"/>
    </location>
</feature>
<dbReference type="GO" id="GO:0006511">
    <property type="term" value="P:ubiquitin-dependent protein catabolic process"/>
    <property type="evidence" value="ECO:0007669"/>
    <property type="project" value="TreeGrafter"/>
</dbReference>
<feature type="non-terminal residue" evidence="2">
    <location>
        <position position="273"/>
    </location>
</feature>
<dbReference type="Proteomes" id="UP001152795">
    <property type="component" value="Unassembled WGS sequence"/>
</dbReference>
<dbReference type="GO" id="GO:0016567">
    <property type="term" value="P:protein ubiquitination"/>
    <property type="evidence" value="ECO:0007669"/>
    <property type="project" value="TreeGrafter"/>
</dbReference>
<dbReference type="OrthoDB" id="411372at2759"/>
<dbReference type="GO" id="GO:0005634">
    <property type="term" value="C:nucleus"/>
    <property type="evidence" value="ECO:0007669"/>
    <property type="project" value="TreeGrafter"/>
</dbReference>
<dbReference type="GO" id="GO:0008270">
    <property type="term" value="F:zinc ion binding"/>
    <property type="evidence" value="ECO:0007669"/>
    <property type="project" value="InterPro"/>
</dbReference>
<keyword evidence="3" id="KW-1185">Reference proteome</keyword>
<dbReference type="PANTHER" id="PTHR21319:SF53">
    <property type="entry name" value="RING FINGER AND CHY ZINC FINGER DOMAIN-CONTAINING PROTEIN 1"/>
    <property type="match status" value="1"/>
</dbReference>
<dbReference type="InterPro" id="IPR037275">
    <property type="entry name" value="Znf_CTCHY_sf"/>
</dbReference>
<dbReference type="SUPFAM" id="SSF161245">
    <property type="entry name" value="Zinc hairpin stack"/>
    <property type="match status" value="1"/>
</dbReference>
<gene>
    <name evidence="2" type="ORF">PACLA_8A029766</name>
</gene>
<protein>
    <submittedName>
        <fullName evidence="2">RING finger and CHY zinc finger domain-containing 1-like</fullName>
    </submittedName>
</protein>
<feature type="compositionally biased region" description="Polar residues" evidence="1">
    <location>
        <begin position="68"/>
        <end position="85"/>
    </location>
</feature>
<dbReference type="InterPro" id="IPR008913">
    <property type="entry name" value="Znf_CHY"/>
</dbReference>
<dbReference type="PROSITE" id="PS51270">
    <property type="entry name" value="ZF_CTCHY"/>
    <property type="match status" value="1"/>
</dbReference>
<sequence>MGNNSAKFRWKNPESPIKRSRDVVKKVFQVVGLKTVHQDLSSPIQESDTNGRECISLRDIPVERRTAASVTSTARNTSCSNGSKLSNLQDPSAWHNDVTNPMSPSVLWDLGQCQGNDDYLCGHYKRQRHVKCECRHNEKPCHRCHNDQSTCGRRKLTSRDTKMAKCVCCDKVQQFGQFRCNCGAKFAEYFCNLCERLTGKDDPYHCEKCGNCRVHGDRSFHCDVCGVCGNHKCREGSAHECCIHLEDAFTGCQIVPCSHRVHKDCATQIMPGG</sequence>
<evidence type="ECO:0000313" key="2">
    <source>
        <dbReference type="EMBL" id="CAB3997134.1"/>
    </source>
</evidence>
<proteinExistence type="predicted"/>
<name>A0A6S7GUN4_PARCT</name>
<accession>A0A6S7GUN4</accession>
<dbReference type="InterPro" id="IPR017921">
    <property type="entry name" value="Znf_CTCHY"/>
</dbReference>
<dbReference type="AlphaFoldDB" id="A0A6S7GUN4"/>
<reference evidence="2" key="1">
    <citation type="submission" date="2020-04" db="EMBL/GenBank/DDBJ databases">
        <authorList>
            <person name="Alioto T."/>
            <person name="Alioto T."/>
            <person name="Gomez Garrido J."/>
        </authorList>
    </citation>
    <scope>NUCLEOTIDE SEQUENCE</scope>
    <source>
        <strain evidence="2">A484AB</strain>
    </source>
</reference>
<organism evidence="2 3">
    <name type="scientific">Paramuricea clavata</name>
    <name type="common">Red gorgonian</name>
    <name type="synonym">Violescent sea-whip</name>
    <dbReference type="NCBI Taxonomy" id="317549"/>
    <lineage>
        <taxon>Eukaryota</taxon>
        <taxon>Metazoa</taxon>
        <taxon>Cnidaria</taxon>
        <taxon>Anthozoa</taxon>
        <taxon>Octocorallia</taxon>
        <taxon>Malacalcyonacea</taxon>
        <taxon>Plexauridae</taxon>
        <taxon>Paramuricea</taxon>
    </lineage>
</organism>
<dbReference type="PANTHER" id="PTHR21319">
    <property type="entry name" value="RING FINGER AND CHY ZINC FINGER DOMAIN-CONTAINING PROTEIN 1"/>
    <property type="match status" value="1"/>
</dbReference>
<dbReference type="EMBL" id="CACRXK020003032">
    <property type="protein sequence ID" value="CAB3997134.1"/>
    <property type="molecule type" value="Genomic_DNA"/>
</dbReference>
<comment type="caution">
    <text evidence="2">The sequence shown here is derived from an EMBL/GenBank/DDBJ whole genome shotgun (WGS) entry which is preliminary data.</text>
</comment>
<dbReference type="GO" id="GO:0061630">
    <property type="term" value="F:ubiquitin protein ligase activity"/>
    <property type="evidence" value="ECO:0007669"/>
    <property type="project" value="TreeGrafter"/>
</dbReference>
<evidence type="ECO:0000256" key="1">
    <source>
        <dbReference type="SAM" id="MobiDB-lite"/>
    </source>
</evidence>
<evidence type="ECO:0000313" key="3">
    <source>
        <dbReference type="Proteomes" id="UP001152795"/>
    </source>
</evidence>
<dbReference type="PROSITE" id="PS51266">
    <property type="entry name" value="ZF_CHY"/>
    <property type="match status" value="1"/>
</dbReference>